<dbReference type="PANTHER" id="PTHR15082">
    <property type="entry name" value="NADH-UBIQUINONE OXIDOREDUCTASE B12 SUBUNIT"/>
    <property type="match status" value="1"/>
</dbReference>
<dbReference type="AlphaFoldDB" id="A0AAD9RC31"/>
<dbReference type="EMBL" id="JAIFRP010004406">
    <property type="protein sequence ID" value="KAK2576306.1"/>
    <property type="molecule type" value="Genomic_DNA"/>
</dbReference>
<keyword evidence="16" id="KW-1185">Reference proteome</keyword>
<gene>
    <name evidence="15" type="ORF">KPH14_005670</name>
</gene>
<evidence type="ECO:0000256" key="13">
    <source>
        <dbReference type="ARBA" id="ARBA00030217"/>
    </source>
</evidence>
<keyword evidence="10" id="KW-1133">Transmembrane helix</keyword>
<evidence type="ECO:0000256" key="3">
    <source>
        <dbReference type="ARBA" id="ARBA00005667"/>
    </source>
</evidence>
<evidence type="ECO:0000256" key="6">
    <source>
        <dbReference type="ARBA" id="ARBA00022660"/>
    </source>
</evidence>
<dbReference type="GO" id="GO:0005743">
    <property type="term" value="C:mitochondrial inner membrane"/>
    <property type="evidence" value="ECO:0007669"/>
    <property type="project" value="UniProtKB-SubCell"/>
</dbReference>
<keyword evidence="9" id="KW-0249">Electron transport</keyword>
<dbReference type="InterPro" id="IPR012576">
    <property type="entry name" value="NDUFB3"/>
</dbReference>
<evidence type="ECO:0000256" key="4">
    <source>
        <dbReference type="ARBA" id="ARBA00018680"/>
    </source>
</evidence>
<comment type="caution">
    <text evidence="15">The sequence shown here is derived from an EMBL/GenBank/DDBJ whole genome shotgun (WGS) entry which is preliminary data.</text>
</comment>
<evidence type="ECO:0000256" key="5">
    <source>
        <dbReference type="ARBA" id="ARBA00022448"/>
    </source>
</evidence>
<accession>A0AAD9RC31</accession>
<reference evidence="15" key="1">
    <citation type="submission" date="2021-08" db="EMBL/GenBank/DDBJ databases">
        <authorList>
            <person name="Misof B."/>
            <person name="Oliver O."/>
            <person name="Podsiadlowski L."/>
            <person name="Donath A."/>
            <person name="Peters R."/>
            <person name="Mayer C."/>
            <person name="Rust J."/>
            <person name="Gunkel S."/>
            <person name="Lesny P."/>
            <person name="Martin S."/>
            <person name="Oeyen J.P."/>
            <person name="Petersen M."/>
            <person name="Panagiotis P."/>
            <person name="Wilbrandt J."/>
            <person name="Tanja T."/>
        </authorList>
    </citation>
    <scope>NUCLEOTIDE SEQUENCE</scope>
    <source>
        <strain evidence="15">GBR_01_08_01A</strain>
        <tissue evidence="15">Thorax + abdomen</tissue>
    </source>
</reference>
<keyword evidence="5" id="KW-0813">Transport</keyword>
<dbReference type="Pfam" id="PF08122">
    <property type="entry name" value="NDUF_B12"/>
    <property type="match status" value="1"/>
</dbReference>
<evidence type="ECO:0000256" key="12">
    <source>
        <dbReference type="ARBA" id="ARBA00023136"/>
    </source>
</evidence>
<evidence type="ECO:0000256" key="1">
    <source>
        <dbReference type="ARBA" id="ARBA00003195"/>
    </source>
</evidence>
<evidence type="ECO:0000256" key="11">
    <source>
        <dbReference type="ARBA" id="ARBA00023128"/>
    </source>
</evidence>
<dbReference type="GO" id="GO:0022900">
    <property type="term" value="P:electron transport chain"/>
    <property type="evidence" value="ECO:0007669"/>
    <property type="project" value="InterPro"/>
</dbReference>
<evidence type="ECO:0000256" key="7">
    <source>
        <dbReference type="ARBA" id="ARBA00022692"/>
    </source>
</evidence>
<organism evidence="15 16">
    <name type="scientific">Odynerus spinipes</name>
    <dbReference type="NCBI Taxonomy" id="1348599"/>
    <lineage>
        <taxon>Eukaryota</taxon>
        <taxon>Metazoa</taxon>
        <taxon>Ecdysozoa</taxon>
        <taxon>Arthropoda</taxon>
        <taxon>Hexapoda</taxon>
        <taxon>Insecta</taxon>
        <taxon>Pterygota</taxon>
        <taxon>Neoptera</taxon>
        <taxon>Endopterygota</taxon>
        <taxon>Hymenoptera</taxon>
        <taxon>Apocrita</taxon>
        <taxon>Aculeata</taxon>
        <taxon>Vespoidea</taxon>
        <taxon>Vespidae</taxon>
        <taxon>Eumeninae</taxon>
        <taxon>Odynerus</taxon>
    </lineage>
</organism>
<keyword evidence="6" id="KW-0679">Respiratory chain</keyword>
<proteinExistence type="inferred from homology"/>
<keyword evidence="12" id="KW-0472">Membrane</keyword>
<sequence>MGGHGHGHGMEIPSPDRYNLENYPALNKYRERLAREGLKDPWLRNDAWRYTPKLGTKAHRVSLLLRGWKLGVPAFLITIAAEKLLQMVKKDDQDGDKHH</sequence>
<keyword evidence="8" id="KW-0999">Mitochondrion inner membrane</keyword>
<keyword evidence="7" id="KW-0812">Transmembrane</keyword>
<keyword evidence="11" id="KW-0496">Mitochondrion</keyword>
<comment type="subcellular location">
    <subcellularLocation>
        <location evidence="2">Mitochondrion inner membrane</location>
        <topology evidence="2">Single-pass membrane protein</topology>
        <orientation evidence="2">Matrix side</orientation>
    </subcellularLocation>
</comment>
<name>A0AAD9RC31_9HYME</name>
<comment type="function">
    <text evidence="1">Accessory subunit of the mitochondrial membrane respiratory chain NADH dehydrogenase (Complex I), that is believed not to be involved in catalysis. Complex I functions in the transfer of electrons from NADH to the respiratory chain. The immediate electron acceptor for the enzyme is believed to be ubiquinone.</text>
</comment>
<evidence type="ECO:0000256" key="9">
    <source>
        <dbReference type="ARBA" id="ARBA00022982"/>
    </source>
</evidence>
<dbReference type="GO" id="GO:0032981">
    <property type="term" value="P:mitochondrial respiratory chain complex I assembly"/>
    <property type="evidence" value="ECO:0007669"/>
    <property type="project" value="TreeGrafter"/>
</dbReference>
<evidence type="ECO:0000256" key="8">
    <source>
        <dbReference type="ARBA" id="ARBA00022792"/>
    </source>
</evidence>
<evidence type="ECO:0000256" key="10">
    <source>
        <dbReference type="ARBA" id="ARBA00022989"/>
    </source>
</evidence>
<evidence type="ECO:0000313" key="15">
    <source>
        <dbReference type="EMBL" id="KAK2576306.1"/>
    </source>
</evidence>
<evidence type="ECO:0000313" key="16">
    <source>
        <dbReference type="Proteomes" id="UP001258017"/>
    </source>
</evidence>
<dbReference type="Proteomes" id="UP001258017">
    <property type="component" value="Unassembled WGS sequence"/>
</dbReference>
<reference evidence="15" key="2">
    <citation type="journal article" date="2023" name="Commun. Biol.">
        <title>Intrasexual cuticular hydrocarbon dimorphism in a wasp sheds light on hydrocarbon biosynthesis genes in Hymenoptera.</title>
        <authorList>
            <person name="Moris V.C."/>
            <person name="Podsiadlowski L."/>
            <person name="Martin S."/>
            <person name="Oeyen J.P."/>
            <person name="Donath A."/>
            <person name="Petersen M."/>
            <person name="Wilbrandt J."/>
            <person name="Misof B."/>
            <person name="Liedtke D."/>
            <person name="Thamm M."/>
            <person name="Scheiner R."/>
            <person name="Schmitt T."/>
            <person name="Niehuis O."/>
        </authorList>
    </citation>
    <scope>NUCLEOTIDE SEQUENCE</scope>
    <source>
        <strain evidence="15">GBR_01_08_01A</strain>
    </source>
</reference>
<evidence type="ECO:0000256" key="14">
    <source>
        <dbReference type="ARBA" id="ARBA00032688"/>
    </source>
</evidence>
<dbReference type="PANTHER" id="PTHR15082:SF2">
    <property type="entry name" value="NADH DEHYDROGENASE [UBIQUINONE] 1 BETA SUBCOMPLEX SUBUNIT 3"/>
    <property type="match status" value="1"/>
</dbReference>
<comment type="similarity">
    <text evidence="3">Belongs to the complex I NDUFB3 subunit family.</text>
</comment>
<evidence type="ECO:0000256" key="2">
    <source>
        <dbReference type="ARBA" id="ARBA00004298"/>
    </source>
</evidence>
<protein>
    <recommendedName>
        <fullName evidence="4">NADH dehydrogenase [ubiquinone] 1 beta subcomplex subunit 3</fullName>
    </recommendedName>
    <alternativeName>
        <fullName evidence="13">Complex I-B12</fullName>
    </alternativeName>
    <alternativeName>
        <fullName evidence="14">NADH-ubiquinone oxidoreductase B12 subunit</fullName>
    </alternativeName>
</protein>